<dbReference type="Proteomes" id="UP001175271">
    <property type="component" value="Unassembled WGS sequence"/>
</dbReference>
<organism evidence="2 3">
    <name type="scientific">Steinernema hermaphroditum</name>
    <dbReference type="NCBI Taxonomy" id="289476"/>
    <lineage>
        <taxon>Eukaryota</taxon>
        <taxon>Metazoa</taxon>
        <taxon>Ecdysozoa</taxon>
        <taxon>Nematoda</taxon>
        <taxon>Chromadorea</taxon>
        <taxon>Rhabditida</taxon>
        <taxon>Tylenchina</taxon>
        <taxon>Panagrolaimomorpha</taxon>
        <taxon>Strongyloidoidea</taxon>
        <taxon>Steinernematidae</taxon>
        <taxon>Steinernema</taxon>
    </lineage>
</organism>
<evidence type="ECO:0000256" key="1">
    <source>
        <dbReference type="SAM" id="MobiDB-lite"/>
    </source>
</evidence>
<evidence type="ECO:0000313" key="3">
    <source>
        <dbReference type="Proteomes" id="UP001175271"/>
    </source>
</evidence>
<gene>
    <name evidence="2" type="ORF">QR680_000754</name>
</gene>
<sequence>MANYRQFGSSAPKVRFGNKFFQSVYWALRGCQYWLCFYDTDIEVDVEDLLANPFNTQPPSLDELQRLTGFKREWIMFLYRNFKQPVRRLTNGIHSDTVGPGHEARPQQEEADRDRQAIHKHPVEAATNLLTKCHCTTGQERFGRAE</sequence>
<name>A0AA39GYJ3_9BILA</name>
<comment type="caution">
    <text evidence="2">The sequence shown here is derived from an EMBL/GenBank/DDBJ whole genome shotgun (WGS) entry which is preliminary data.</text>
</comment>
<evidence type="ECO:0000313" key="2">
    <source>
        <dbReference type="EMBL" id="KAK0394467.1"/>
    </source>
</evidence>
<proteinExistence type="predicted"/>
<dbReference type="EMBL" id="JAUCMV010000005">
    <property type="protein sequence ID" value="KAK0394467.1"/>
    <property type="molecule type" value="Genomic_DNA"/>
</dbReference>
<reference evidence="2" key="1">
    <citation type="submission" date="2023-06" db="EMBL/GenBank/DDBJ databases">
        <title>Genomic analysis of the entomopathogenic nematode Steinernema hermaphroditum.</title>
        <authorList>
            <person name="Schwarz E.M."/>
            <person name="Heppert J.K."/>
            <person name="Baniya A."/>
            <person name="Schwartz H.T."/>
            <person name="Tan C.-H."/>
            <person name="Antoshechkin I."/>
            <person name="Sternberg P.W."/>
            <person name="Goodrich-Blair H."/>
            <person name="Dillman A.R."/>
        </authorList>
    </citation>
    <scope>NUCLEOTIDE SEQUENCE</scope>
    <source>
        <strain evidence="2">PS9179</strain>
        <tissue evidence="2">Whole animal</tissue>
    </source>
</reference>
<feature type="compositionally biased region" description="Basic and acidic residues" evidence="1">
    <location>
        <begin position="102"/>
        <end position="116"/>
    </location>
</feature>
<accession>A0AA39GYJ3</accession>
<keyword evidence="3" id="KW-1185">Reference proteome</keyword>
<dbReference type="AlphaFoldDB" id="A0AA39GYJ3"/>
<protein>
    <submittedName>
        <fullName evidence="2">Uncharacterized protein</fullName>
    </submittedName>
</protein>
<feature type="region of interest" description="Disordered" evidence="1">
    <location>
        <begin position="92"/>
        <end position="116"/>
    </location>
</feature>